<name>A0ABX5VZK6_9BRAD</name>
<sequence>MSSLWTNIKADAYRVKGKTPSLRSVLVLGLFSRTFRPVLTLRLCQWSAEHSSSLRLLARALHRYATAKAGIDMPSVVRAGPGLVIVHGWGTVVNRETIIGSNVTLFNGVVIGRKDRITPAGRHTEYPIIGDDVWIGPHAIIVGGVKIGNGAIVGAGSVVTKDVPARSVVAGNPAKILKSDVLPDVMNRAPTSAQSSEGVIGRDTNGGVASDGLVLNQSEIIK</sequence>
<dbReference type="Pfam" id="PF00132">
    <property type="entry name" value="Hexapep"/>
    <property type="match status" value="1"/>
</dbReference>
<keyword evidence="2 5" id="KW-0808">Transferase</keyword>
<evidence type="ECO:0000256" key="1">
    <source>
        <dbReference type="ARBA" id="ARBA00007274"/>
    </source>
</evidence>
<reference evidence="7" key="1">
    <citation type="submission" date="2019-06" db="EMBL/GenBank/DDBJ databases">
        <title>Whole-Genome Sequence of Bradyrhizobium sp. 3 Strain 65S1MB.</title>
        <authorList>
            <person name="Bromfield E.S.P."/>
            <person name="Cloutier S."/>
            <person name="Nguyen H.D.T."/>
        </authorList>
    </citation>
    <scope>NUCLEOTIDE SEQUENCE [LARGE SCALE GENOMIC DNA]</scope>
    <source>
        <strain evidence="7">65S1MB</strain>
    </source>
</reference>
<dbReference type="PIRSF" id="PIRSF000441">
    <property type="entry name" value="CysE"/>
    <property type="match status" value="1"/>
</dbReference>
<evidence type="ECO:0000256" key="4">
    <source>
        <dbReference type="ARBA" id="ARBA00023315"/>
    </source>
</evidence>
<evidence type="ECO:0000313" key="6">
    <source>
        <dbReference type="EMBL" id="QDF36253.1"/>
    </source>
</evidence>
<dbReference type="Gene3D" id="2.160.10.10">
    <property type="entry name" value="Hexapeptide repeat proteins"/>
    <property type="match status" value="1"/>
</dbReference>
<keyword evidence="7" id="KW-1185">Reference proteome</keyword>
<proteinExistence type="inferred from homology"/>
<dbReference type="PANTHER" id="PTHR42811">
    <property type="entry name" value="SERINE ACETYLTRANSFERASE"/>
    <property type="match status" value="1"/>
</dbReference>
<gene>
    <name evidence="6" type="ORF">FJN17_01005</name>
</gene>
<dbReference type="EC" id="2.3.1.30" evidence="5"/>
<dbReference type="SUPFAM" id="SSF51161">
    <property type="entry name" value="Trimeric LpxA-like enzymes"/>
    <property type="match status" value="1"/>
</dbReference>
<dbReference type="InterPro" id="IPR005881">
    <property type="entry name" value="Ser_O-AcTrfase"/>
</dbReference>
<organism evidence="6 7">
    <name type="scientific">Bradyrhizobium symbiodeficiens</name>
    <dbReference type="NCBI Taxonomy" id="1404367"/>
    <lineage>
        <taxon>Bacteria</taxon>
        <taxon>Pseudomonadati</taxon>
        <taxon>Pseudomonadota</taxon>
        <taxon>Alphaproteobacteria</taxon>
        <taxon>Hyphomicrobiales</taxon>
        <taxon>Nitrobacteraceae</taxon>
        <taxon>Bradyrhizobium</taxon>
    </lineage>
</organism>
<evidence type="ECO:0000256" key="3">
    <source>
        <dbReference type="ARBA" id="ARBA00022737"/>
    </source>
</evidence>
<dbReference type="CDD" id="cd03354">
    <property type="entry name" value="LbH_SAT"/>
    <property type="match status" value="1"/>
</dbReference>
<dbReference type="PROSITE" id="PS00101">
    <property type="entry name" value="HEXAPEP_TRANSFERASES"/>
    <property type="match status" value="1"/>
</dbReference>
<evidence type="ECO:0000256" key="2">
    <source>
        <dbReference type="ARBA" id="ARBA00022679"/>
    </source>
</evidence>
<keyword evidence="3" id="KW-0677">Repeat</keyword>
<dbReference type="EMBL" id="CP041090">
    <property type="protein sequence ID" value="QDF36253.1"/>
    <property type="molecule type" value="Genomic_DNA"/>
</dbReference>
<reference evidence="6 7" key="2">
    <citation type="journal article" date="2020" name="Int. J. Syst. Evol. Microbiol.">
        <title>Description and complete genome sequences of Bradyrhizobium symbiodeficiens sp. nov., a non-symbiotic bacterium associated with legumes native to Canada.</title>
        <authorList>
            <person name="Bromfield E.S.P."/>
            <person name="Cloutier S."/>
            <person name="Nguyen H.D.T."/>
        </authorList>
    </citation>
    <scope>NUCLEOTIDE SEQUENCE [LARGE SCALE GENOMIC DNA]</scope>
    <source>
        <strain evidence="6 7">65S1MB</strain>
    </source>
</reference>
<dbReference type="Proteomes" id="UP000319298">
    <property type="component" value="Chromosome"/>
</dbReference>
<evidence type="ECO:0000313" key="7">
    <source>
        <dbReference type="Proteomes" id="UP000319298"/>
    </source>
</evidence>
<comment type="catalytic activity">
    <reaction evidence="5">
        <text>L-serine + acetyl-CoA = O-acetyl-L-serine + CoA</text>
        <dbReference type="Rhea" id="RHEA:24560"/>
        <dbReference type="ChEBI" id="CHEBI:33384"/>
        <dbReference type="ChEBI" id="CHEBI:57287"/>
        <dbReference type="ChEBI" id="CHEBI:57288"/>
        <dbReference type="ChEBI" id="CHEBI:58340"/>
        <dbReference type="EC" id="2.3.1.30"/>
    </reaction>
</comment>
<comment type="similarity">
    <text evidence="1 5">Belongs to the transferase hexapeptide repeat family.</text>
</comment>
<dbReference type="InterPro" id="IPR018357">
    <property type="entry name" value="Hexapep_transf_CS"/>
</dbReference>
<accession>A0ABX5VZK6</accession>
<keyword evidence="4 5" id="KW-0012">Acyltransferase</keyword>
<dbReference type="InterPro" id="IPR011004">
    <property type="entry name" value="Trimer_LpxA-like_sf"/>
</dbReference>
<dbReference type="InterPro" id="IPR045304">
    <property type="entry name" value="LbH_SAT"/>
</dbReference>
<dbReference type="InterPro" id="IPR001451">
    <property type="entry name" value="Hexapep"/>
</dbReference>
<evidence type="ECO:0000256" key="5">
    <source>
        <dbReference type="PIRNR" id="PIRNR000441"/>
    </source>
</evidence>
<protein>
    <recommendedName>
        <fullName evidence="5">Serine acetyltransferase</fullName>
        <ecNumber evidence="5">2.3.1.30</ecNumber>
    </recommendedName>
</protein>